<dbReference type="InterPro" id="IPR015422">
    <property type="entry name" value="PyrdxlP-dep_Trfase_small"/>
</dbReference>
<dbReference type="GO" id="GO:0005737">
    <property type="term" value="C:cytoplasm"/>
    <property type="evidence" value="ECO:0007669"/>
    <property type="project" value="UniProtKB-SubCell"/>
</dbReference>
<dbReference type="InterPro" id="IPR050103">
    <property type="entry name" value="Class-III_PLP-dep_AT"/>
</dbReference>
<reference evidence="7 8" key="1">
    <citation type="submission" date="2016-10" db="EMBL/GenBank/DDBJ databases">
        <authorList>
            <person name="de Groot N.N."/>
        </authorList>
    </citation>
    <scope>NUCLEOTIDE SEQUENCE [LARGE SCALE GENOMIC DNA]</scope>
    <source>
        <strain evidence="7 8">DSM 45434</strain>
    </source>
</reference>
<feature type="binding site" evidence="6">
    <location>
        <position position="283"/>
    </location>
    <ligand>
        <name>pyridoxal 5'-phosphate</name>
        <dbReference type="ChEBI" id="CHEBI:597326"/>
    </ligand>
</feature>
<comment type="miscellaneous">
    <text evidence="6">May also have succinyldiaminopimelate aminotransferase activity, thus carrying out the corresponding step in lysine biosynthesis.</text>
</comment>
<dbReference type="GO" id="GO:0003992">
    <property type="term" value="F:N2-acetyl-L-ornithine:2-oxoglutarate 5-aminotransferase activity"/>
    <property type="evidence" value="ECO:0007669"/>
    <property type="project" value="UniProtKB-UniRule"/>
</dbReference>
<dbReference type="CDD" id="cd00610">
    <property type="entry name" value="OAT_like"/>
    <property type="match status" value="1"/>
</dbReference>
<feature type="modified residue" description="N6-(pyridoxal phosphate)lysine" evidence="6">
    <location>
        <position position="254"/>
    </location>
</feature>
<dbReference type="NCBIfam" id="NF002874">
    <property type="entry name" value="PRK03244.1"/>
    <property type="match status" value="1"/>
</dbReference>
<comment type="subunit">
    <text evidence="6">Homodimer.</text>
</comment>
<keyword evidence="3 6" id="KW-0028">Amino-acid biosynthesis</keyword>
<evidence type="ECO:0000256" key="5">
    <source>
        <dbReference type="ARBA" id="ARBA00022898"/>
    </source>
</evidence>
<dbReference type="GO" id="GO:0042802">
    <property type="term" value="F:identical protein binding"/>
    <property type="evidence" value="ECO:0007669"/>
    <property type="project" value="TreeGrafter"/>
</dbReference>
<proteinExistence type="inferred from homology"/>
<keyword evidence="1 6" id="KW-0055">Arginine biosynthesis</keyword>
<evidence type="ECO:0000313" key="8">
    <source>
        <dbReference type="Proteomes" id="UP000182237"/>
    </source>
</evidence>
<dbReference type="InterPro" id="IPR005814">
    <property type="entry name" value="Aminotrans_3"/>
</dbReference>
<evidence type="ECO:0000256" key="6">
    <source>
        <dbReference type="HAMAP-Rule" id="MF_01107"/>
    </source>
</evidence>
<dbReference type="NCBIfam" id="NF002325">
    <property type="entry name" value="PRK01278.1"/>
    <property type="match status" value="1"/>
</dbReference>
<dbReference type="GO" id="GO:0006526">
    <property type="term" value="P:L-arginine biosynthetic process"/>
    <property type="evidence" value="ECO:0007669"/>
    <property type="project" value="UniProtKB-UniRule"/>
</dbReference>
<evidence type="ECO:0000256" key="3">
    <source>
        <dbReference type="ARBA" id="ARBA00022605"/>
    </source>
</evidence>
<comment type="subcellular location">
    <subcellularLocation>
        <location evidence="6">Cytoplasm</location>
    </subcellularLocation>
</comment>
<keyword evidence="6" id="KW-0963">Cytoplasm</keyword>
<comment type="catalytic activity">
    <reaction evidence="6">
        <text>N(2)-acetyl-L-ornithine + 2-oxoglutarate = N-acetyl-L-glutamate 5-semialdehyde + L-glutamate</text>
        <dbReference type="Rhea" id="RHEA:18049"/>
        <dbReference type="ChEBI" id="CHEBI:16810"/>
        <dbReference type="ChEBI" id="CHEBI:29123"/>
        <dbReference type="ChEBI" id="CHEBI:29985"/>
        <dbReference type="ChEBI" id="CHEBI:57805"/>
        <dbReference type="EC" id="2.6.1.11"/>
    </reaction>
</comment>
<dbReference type="Proteomes" id="UP000182237">
    <property type="component" value="Chromosome I"/>
</dbReference>
<dbReference type="Pfam" id="PF00202">
    <property type="entry name" value="Aminotran_3"/>
    <property type="match status" value="1"/>
</dbReference>
<dbReference type="PANTHER" id="PTHR11986:SF79">
    <property type="entry name" value="ACETYLORNITHINE AMINOTRANSFERASE, MITOCHONDRIAL"/>
    <property type="match status" value="1"/>
</dbReference>
<evidence type="ECO:0000256" key="1">
    <source>
        <dbReference type="ARBA" id="ARBA00022571"/>
    </source>
</evidence>
<keyword evidence="2 6" id="KW-0032">Aminotransferase</keyword>
<keyword evidence="8" id="KW-1185">Reference proteome</keyword>
<dbReference type="eggNOG" id="COG4992">
    <property type="taxonomic scope" value="Bacteria"/>
</dbReference>
<dbReference type="InterPro" id="IPR004636">
    <property type="entry name" value="AcOrn/SuccOrn_fam"/>
</dbReference>
<dbReference type="EC" id="2.6.1.11" evidence="6"/>
<dbReference type="PANTHER" id="PTHR11986">
    <property type="entry name" value="AMINOTRANSFERASE CLASS III"/>
    <property type="match status" value="1"/>
</dbReference>
<keyword evidence="4 6" id="KW-0808">Transferase</keyword>
<dbReference type="PIRSF" id="PIRSF000521">
    <property type="entry name" value="Transaminase_4ab_Lys_Orn"/>
    <property type="match status" value="1"/>
</dbReference>
<dbReference type="RefSeq" id="WP_019194897.1">
    <property type="nucleotide sequence ID" value="NZ_LT629765.1"/>
</dbReference>
<dbReference type="FunFam" id="3.40.640.10:FF:000004">
    <property type="entry name" value="Acetylornithine aminotransferase"/>
    <property type="match status" value="1"/>
</dbReference>
<dbReference type="NCBIfam" id="TIGR00707">
    <property type="entry name" value="argD"/>
    <property type="match status" value="1"/>
</dbReference>
<feature type="binding site" evidence="6">
    <location>
        <begin position="225"/>
        <end position="228"/>
    </location>
    <ligand>
        <name>pyridoxal 5'-phosphate</name>
        <dbReference type="ChEBI" id="CHEBI:597326"/>
    </ligand>
</feature>
<sequence>MTDSTLQRSAPRQWDDVLMNTYGAPPLELVSGRGARVKDAEGAEYIDLLAGIAVNALGHGHPAVVEAVSSQVAQLGHVSNLFASQPVVRLAGRLKAKLGDATARAFFCNSGAEANEAAFKLARLTGRRRVLAAHHGFHGRTLGSLALTGQPAKRAVFEPLTPGVEFYPYGDADYLRALVEMDPSSVAAIFLEPIQGETGVVPAPEGFLRAVRDLCDEHGILMVVDEVQTGVGRTGRFFAHEHDGVAPDVVTMAKGLGAGLPIGAVIARGAAAQLFGPGSHGTTFGGNPVVCAAANAVLDVVDDAFLAEVARKGGELARELGELRGVKSVRGRGLMLGVVLDAPVAKQAVAAGLTHGVILNAPADHVLRLTPPLVITDEDIAEATRRIAQALGDALGHAAAAN</sequence>
<feature type="binding site" evidence="6">
    <location>
        <position position="282"/>
    </location>
    <ligand>
        <name>N(2)-acetyl-L-ornithine</name>
        <dbReference type="ChEBI" id="CHEBI:57805"/>
    </ligand>
</feature>
<dbReference type="Gene3D" id="3.40.640.10">
    <property type="entry name" value="Type I PLP-dependent aspartate aminotransferase-like (Major domain)"/>
    <property type="match status" value="1"/>
</dbReference>
<dbReference type="GO" id="GO:0030170">
    <property type="term" value="F:pyridoxal phosphate binding"/>
    <property type="evidence" value="ECO:0007669"/>
    <property type="project" value="InterPro"/>
</dbReference>
<organism evidence="7 8">
    <name type="scientific">Corynebacterium timonense</name>
    <dbReference type="NCBI Taxonomy" id="441500"/>
    <lineage>
        <taxon>Bacteria</taxon>
        <taxon>Bacillati</taxon>
        <taxon>Actinomycetota</taxon>
        <taxon>Actinomycetes</taxon>
        <taxon>Mycobacteriales</taxon>
        <taxon>Corynebacteriaceae</taxon>
        <taxon>Corynebacterium</taxon>
    </lineage>
</organism>
<protein>
    <recommendedName>
        <fullName evidence="6">Acetylornithine aminotransferase</fullName>
        <shortName evidence="6">ACOAT</shortName>
        <ecNumber evidence="6">2.6.1.11</ecNumber>
    </recommendedName>
</protein>
<dbReference type="PROSITE" id="PS00600">
    <property type="entry name" value="AA_TRANSFER_CLASS_3"/>
    <property type="match status" value="1"/>
</dbReference>
<dbReference type="Gene3D" id="3.90.1150.10">
    <property type="entry name" value="Aspartate Aminotransferase, domain 1"/>
    <property type="match status" value="1"/>
</dbReference>
<dbReference type="STRING" id="1203190.GCA_000312345_02113"/>
<dbReference type="EMBL" id="LT629765">
    <property type="protein sequence ID" value="SDS10786.1"/>
    <property type="molecule type" value="Genomic_DNA"/>
</dbReference>
<dbReference type="InterPro" id="IPR015421">
    <property type="entry name" value="PyrdxlP-dep_Trfase_major"/>
</dbReference>
<dbReference type="HAMAP" id="MF_01107">
    <property type="entry name" value="ArgD_aminotrans_3"/>
    <property type="match status" value="1"/>
</dbReference>
<dbReference type="AlphaFoldDB" id="A0A1H1PHS7"/>
<accession>A0A1H1PHS7</accession>
<dbReference type="OrthoDB" id="9801052at2"/>
<comment type="pathway">
    <text evidence="6">Amino-acid biosynthesis; L-arginine biosynthesis; N(2)-acetyl-L-ornithine from L-glutamate: step 4/4.</text>
</comment>
<keyword evidence="5 6" id="KW-0663">Pyridoxal phosphate</keyword>
<evidence type="ECO:0000313" key="7">
    <source>
        <dbReference type="EMBL" id="SDS10786.1"/>
    </source>
</evidence>
<dbReference type="UniPathway" id="UPA00068">
    <property type="reaction ID" value="UER00109"/>
</dbReference>
<evidence type="ECO:0000256" key="2">
    <source>
        <dbReference type="ARBA" id="ARBA00022576"/>
    </source>
</evidence>
<evidence type="ECO:0000256" key="4">
    <source>
        <dbReference type="ARBA" id="ARBA00022679"/>
    </source>
</evidence>
<feature type="binding site" evidence="6">
    <location>
        <position position="140"/>
    </location>
    <ligand>
        <name>N(2)-acetyl-L-ornithine</name>
        <dbReference type="ChEBI" id="CHEBI:57805"/>
    </ligand>
</feature>
<feature type="binding site" evidence="6">
    <location>
        <begin position="111"/>
        <end position="112"/>
    </location>
    <ligand>
        <name>pyridoxal 5'-phosphate</name>
        <dbReference type="ChEBI" id="CHEBI:597326"/>
    </ligand>
</feature>
<comment type="similarity">
    <text evidence="6">Belongs to the class-III pyridoxal-phosphate-dependent aminotransferase family. ArgD subfamily.</text>
</comment>
<feature type="binding site" evidence="6">
    <location>
        <position position="137"/>
    </location>
    <ligand>
        <name>pyridoxal 5'-phosphate</name>
        <dbReference type="ChEBI" id="CHEBI:597326"/>
    </ligand>
</feature>
<comment type="cofactor">
    <cofactor evidence="6">
        <name>pyridoxal 5'-phosphate</name>
        <dbReference type="ChEBI" id="CHEBI:597326"/>
    </cofactor>
    <text evidence="6">Binds 1 pyridoxal phosphate per subunit.</text>
</comment>
<gene>
    <name evidence="6" type="primary">argD</name>
    <name evidence="7" type="ORF">SAMN04488539_1023</name>
</gene>
<dbReference type="SUPFAM" id="SSF53383">
    <property type="entry name" value="PLP-dependent transferases"/>
    <property type="match status" value="1"/>
</dbReference>
<name>A0A1H1PHS7_9CORY</name>
<dbReference type="InterPro" id="IPR049704">
    <property type="entry name" value="Aminotrans_3_PPA_site"/>
</dbReference>
<dbReference type="InterPro" id="IPR015424">
    <property type="entry name" value="PyrdxlP-dep_Trfase"/>
</dbReference>